<keyword evidence="11" id="KW-1185">Reference proteome</keyword>
<dbReference type="EMBL" id="QNRX01000001">
    <property type="protein sequence ID" value="RBP70213.1"/>
    <property type="molecule type" value="Genomic_DNA"/>
</dbReference>
<feature type="domain" description="Starch synthase catalytic" evidence="9">
    <location>
        <begin position="3"/>
        <end position="238"/>
    </location>
</feature>
<evidence type="ECO:0000256" key="4">
    <source>
        <dbReference type="ARBA" id="ARBA00022676"/>
    </source>
</evidence>
<accession>A0A366IFS3</accession>
<feature type="binding site" evidence="7">
    <location>
        <position position="16"/>
    </location>
    <ligand>
        <name>ADP-alpha-D-glucose</name>
        <dbReference type="ChEBI" id="CHEBI:57498"/>
    </ligand>
</feature>
<comment type="caution">
    <text evidence="10">The sequence shown here is derived from an EMBL/GenBank/DDBJ whole genome shotgun (WGS) entry which is preliminary data.</text>
</comment>
<dbReference type="Pfam" id="PF08323">
    <property type="entry name" value="Glyco_transf_5"/>
    <property type="match status" value="1"/>
</dbReference>
<dbReference type="Pfam" id="PF00534">
    <property type="entry name" value="Glycos_transf_1"/>
    <property type="match status" value="1"/>
</dbReference>
<dbReference type="InterPro" id="IPR001296">
    <property type="entry name" value="Glyco_trans_1"/>
</dbReference>
<evidence type="ECO:0000256" key="5">
    <source>
        <dbReference type="ARBA" id="ARBA00022679"/>
    </source>
</evidence>
<dbReference type="RefSeq" id="WP_113919421.1">
    <property type="nucleotide sequence ID" value="NZ_QNRX01000001.1"/>
</dbReference>
<gene>
    <name evidence="7" type="primary">glgA</name>
    <name evidence="10" type="ORF">DES36_101272</name>
</gene>
<dbReference type="Gene3D" id="3.40.50.2000">
    <property type="entry name" value="Glycogen Phosphorylase B"/>
    <property type="match status" value="2"/>
</dbReference>
<comment type="similarity">
    <text evidence="3 7">Belongs to the glycosyltransferase 1 family. Bacterial/plant glycogen synthase subfamily.</text>
</comment>
<name>A0A366IFS3_9FIRM</name>
<comment type="pathway">
    <text evidence="7">Glycan biosynthesis; glycogen biosynthesis.</text>
</comment>
<dbReference type="NCBIfam" id="TIGR02095">
    <property type="entry name" value="glgA"/>
    <property type="match status" value="1"/>
</dbReference>
<organism evidence="10 11">
    <name type="scientific">Alkalibaculum bacchi</name>
    <dbReference type="NCBI Taxonomy" id="645887"/>
    <lineage>
        <taxon>Bacteria</taxon>
        <taxon>Bacillati</taxon>
        <taxon>Bacillota</taxon>
        <taxon>Clostridia</taxon>
        <taxon>Eubacteriales</taxon>
        <taxon>Eubacteriaceae</taxon>
        <taxon>Alkalibaculum</taxon>
    </lineage>
</organism>
<evidence type="ECO:0000256" key="7">
    <source>
        <dbReference type="HAMAP-Rule" id="MF_00484"/>
    </source>
</evidence>
<dbReference type="AlphaFoldDB" id="A0A366IFS3"/>
<dbReference type="GO" id="GO:0005978">
    <property type="term" value="P:glycogen biosynthetic process"/>
    <property type="evidence" value="ECO:0007669"/>
    <property type="project" value="UniProtKB-UniRule"/>
</dbReference>
<evidence type="ECO:0000256" key="6">
    <source>
        <dbReference type="ARBA" id="ARBA00023056"/>
    </source>
</evidence>
<keyword evidence="6 7" id="KW-0320">Glycogen biosynthesis</keyword>
<dbReference type="CDD" id="cd03791">
    <property type="entry name" value="GT5_Glycogen_synthase_DULL1-like"/>
    <property type="match status" value="1"/>
</dbReference>
<dbReference type="OrthoDB" id="9808590at2"/>
<dbReference type="SUPFAM" id="SSF53756">
    <property type="entry name" value="UDP-Glycosyltransferase/glycogen phosphorylase"/>
    <property type="match status" value="1"/>
</dbReference>
<evidence type="ECO:0000256" key="3">
    <source>
        <dbReference type="ARBA" id="ARBA00010281"/>
    </source>
</evidence>
<evidence type="ECO:0000256" key="2">
    <source>
        <dbReference type="ARBA" id="ARBA00002764"/>
    </source>
</evidence>
<dbReference type="GO" id="GO:0004373">
    <property type="term" value="F:alpha-1,4-glucan glucosyltransferase (UDP-glucose donor) activity"/>
    <property type="evidence" value="ECO:0007669"/>
    <property type="project" value="InterPro"/>
</dbReference>
<comment type="catalytic activity">
    <reaction evidence="1 7">
        <text>[(1-&gt;4)-alpha-D-glucosyl](n) + ADP-alpha-D-glucose = [(1-&gt;4)-alpha-D-glucosyl](n+1) + ADP + H(+)</text>
        <dbReference type="Rhea" id="RHEA:18189"/>
        <dbReference type="Rhea" id="RHEA-COMP:9584"/>
        <dbReference type="Rhea" id="RHEA-COMP:9587"/>
        <dbReference type="ChEBI" id="CHEBI:15378"/>
        <dbReference type="ChEBI" id="CHEBI:15444"/>
        <dbReference type="ChEBI" id="CHEBI:57498"/>
        <dbReference type="ChEBI" id="CHEBI:456216"/>
        <dbReference type="EC" id="2.4.1.21"/>
    </reaction>
</comment>
<sequence length="478" mass="55361">MLRILYAVAEESPFIKTGGLGDVAGALPKVLKDHHVDVRVVLPLYKQIHEKYGNQMTKLSEFTVHLGWREQYVGIMTLEFNGVTHYFIDNKFYFFRDQIYGEGDDGERFVYYSKVIAQLPKYIDFKPQIIHTNDWHTALTNVYVKEYAKYDSFYQEIKTVFTIHNLRYQGIFDSTMLEDTMDLPRTYYNEDGLKFYDNINFMKGGIVYSDAVNTVSESYAEEIKYPYFGESLDGIIRKHENKISGIMNGIDYDVYNPGHDSHIHRNYDMRSISRKKDNKVHLQEKYGLPINPDIPMLSMVTRLNEMKGLDLIAHIFDELIQEDIQFVVLGIGDKKYEEMFCCFQDRYPEKVASRIYFNESESHEVYAASDIFVMPSKVEPCGLSQLIALKYGTVPVVRAIGGLKDSICPYNPSTGLGNGFIFEHFNAHGCLFAIKEALKLFEDKTVWDKLMKECMKSINDWNKSSKNYIGIYELVSNS</sequence>
<dbReference type="UniPathway" id="UPA00164"/>
<dbReference type="NCBIfam" id="NF001898">
    <property type="entry name" value="PRK00654.1-1"/>
    <property type="match status" value="1"/>
</dbReference>
<dbReference type="GO" id="GO:0009011">
    <property type="term" value="F:alpha-1,4-glucan glucosyltransferase (ADP-glucose donor) activity"/>
    <property type="evidence" value="ECO:0007669"/>
    <property type="project" value="UniProtKB-UniRule"/>
</dbReference>
<dbReference type="EC" id="2.4.1.21" evidence="7"/>
<evidence type="ECO:0000256" key="1">
    <source>
        <dbReference type="ARBA" id="ARBA00001478"/>
    </source>
</evidence>
<dbReference type="InterPro" id="IPR013534">
    <property type="entry name" value="Starch_synth_cat_dom"/>
</dbReference>
<evidence type="ECO:0000313" key="11">
    <source>
        <dbReference type="Proteomes" id="UP000253490"/>
    </source>
</evidence>
<dbReference type="PANTHER" id="PTHR45825">
    <property type="entry name" value="GRANULE-BOUND STARCH SYNTHASE 1, CHLOROPLASTIC/AMYLOPLASTIC"/>
    <property type="match status" value="1"/>
</dbReference>
<evidence type="ECO:0000259" key="9">
    <source>
        <dbReference type="Pfam" id="PF08323"/>
    </source>
</evidence>
<evidence type="ECO:0000259" key="8">
    <source>
        <dbReference type="Pfam" id="PF00534"/>
    </source>
</evidence>
<reference evidence="10 11" key="1">
    <citation type="submission" date="2018-06" db="EMBL/GenBank/DDBJ databases">
        <title>Genomic Encyclopedia of Type Strains, Phase IV (KMG-IV): sequencing the most valuable type-strain genomes for metagenomic binning, comparative biology and taxonomic classification.</title>
        <authorList>
            <person name="Goeker M."/>
        </authorList>
    </citation>
    <scope>NUCLEOTIDE SEQUENCE [LARGE SCALE GENOMIC DNA]</scope>
    <source>
        <strain evidence="10 11">DSM 22112</strain>
    </source>
</reference>
<dbReference type="PANTHER" id="PTHR45825:SF11">
    <property type="entry name" value="ALPHA AMYLASE DOMAIN-CONTAINING PROTEIN"/>
    <property type="match status" value="1"/>
</dbReference>
<keyword evidence="4 7" id="KW-0328">Glycosyltransferase</keyword>
<proteinExistence type="inferred from homology"/>
<feature type="domain" description="Glycosyl transferase family 1" evidence="8">
    <location>
        <begin position="289"/>
        <end position="440"/>
    </location>
</feature>
<evidence type="ECO:0000313" key="10">
    <source>
        <dbReference type="EMBL" id="RBP70213.1"/>
    </source>
</evidence>
<dbReference type="HAMAP" id="MF_00484">
    <property type="entry name" value="Glycogen_synth"/>
    <property type="match status" value="1"/>
</dbReference>
<comment type="function">
    <text evidence="2 7">Synthesizes alpha-1,4-glucan chains using ADP-glucose.</text>
</comment>
<dbReference type="InterPro" id="IPR011835">
    <property type="entry name" value="GS/SS"/>
</dbReference>
<protein>
    <recommendedName>
        <fullName evidence="7">Glycogen synthase</fullName>
        <ecNumber evidence="7">2.4.1.21</ecNumber>
    </recommendedName>
    <alternativeName>
        <fullName evidence="7">Starch [bacterial glycogen] synthase</fullName>
    </alternativeName>
</protein>
<keyword evidence="5 7" id="KW-0808">Transferase</keyword>
<dbReference type="Proteomes" id="UP000253490">
    <property type="component" value="Unassembled WGS sequence"/>
</dbReference>